<dbReference type="SUPFAM" id="SSF103025">
    <property type="entry name" value="Folate-binding domain"/>
    <property type="match status" value="1"/>
</dbReference>
<proteinExistence type="predicted"/>
<dbReference type="Pfam" id="PF04268">
    <property type="entry name" value="SoxG"/>
    <property type="match status" value="1"/>
</dbReference>
<comment type="caution">
    <text evidence="1">The sequence shown here is derived from an EMBL/GenBank/DDBJ whole genome shotgun (WGS) entry which is preliminary data.</text>
</comment>
<accession>A0A454JG61</accession>
<dbReference type="AlphaFoldDB" id="A0A454JG61"/>
<dbReference type="InterPro" id="IPR027266">
    <property type="entry name" value="TrmE/GcvT-like"/>
</dbReference>
<evidence type="ECO:0000313" key="2">
    <source>
        <dbReference type="Proteomes" id="UP000274139"/>
    </source>
</evidence>
<sequence length="263" mass="29098">MAVSVRATRCSSGRMARVCQRRWCRQCSWTRKGCVNMPKQGFQPFMESPLHHFKLDAEAQARRADGRIWCNELPHLGYAVLRGDTAEAGFAQLVQQVTGLALPLQAGAVSQGPQGVLMWTSPDEWLLVSHRQRLADWTAQLDGGFAAQQLFAQTVDSSGGLTLAWLGGTEHITVLRHLGVYDFESIPLGHMVSTVLGKATVQVIRLDGDGVFVLFRRSFADYVWRLLRRAAQPYGFAVCQLEARGDHPLFAQLAAPRPSLILA</sequence>
<reference evidence="1 2" key="1">
    <citation type="submission" date="2018-10" db="EMBL/GenBank/DDBJ databases">
        <title>Draft genome sequence of Aquitalea MWU14-2217 isolated from a wild cranberry bog in Provincetown, Massachusetts.</title>
        <authorList>
            <person name="Ebadzadsahrai G."/>
            <person name="Soby S."/>
        </authorList>
    </citation>
    <scope>NUCLEOTIDE SEQUENCE [LARGE SCALE GENOMIC DNA]</scope>
    <source>
        <strain evidence="1 2">MWU14-2217</strain>
    </source>
</reference>
<name>A0A454JG61_9NEIS</name>
<organism evidence="1 2">
    <name type="scientific">Aquitalea palustris</name>
    <dbReference type="NCBI Taxonomy" id="2480983"/>
    <lineage>
        <taxon>Bacteria</taxon>
        <taxon>Pseudomonadati</taxon>
        <taxon>Pseudomonadota</taxon>
        <taxon>Betaproteobacteria</taxon>
        <taxon>Neisseriales</taxon>
        <taxon>Chromobacteriaceae</taxon>
        <taxon>Aquitalea</taxon>
    </lineage>
</organism>
<dbReference type="Gene3D" id="3.30.1360.120">
    <property type="entry name" value="Probable tRNA modification gtpase trme, domain 1"/>
    <property type="match status" value="1"/>
</dbReference>
<keyword evidence="2" id="KW-1185">Reference proteome</keyword>
<gene>
    <name evidence="1" type="ORF">EAY64_14285</name>
</gene>
<protein>
    <submittedName>
        <fullName evidence="1">Sarcosine oxidase subunit gamma</fullName>
    </submittedName>
</protein>
<dbReference type="InterPro" id="IPR007375">
    <property type="entry name" value="SoxG"/>
</dbReference>
<dbReference type="Proteomes" id="UP000274139">
    <property type="component" value="Unassembled WGS sequence"/>
</dbReference>
<evidence type="ECO:0000313" key="1">
    <source>
        <dbReference type="EMBL" id="RMC95170.1"/>
    </source>
</evidence>
<dbReference type="Gene3D" id="3.30.70.1520">
    <property type="entry name" value="Heterotetrameric sarcosine oxidase"/>
    <property type="match status" value="1"/>
</dbReference>
<dbReference type="EMBL" id="RFAR01000059">
    <property type="protein sequence ID" value="RMC95170.1"/>
    <property type="molecule type" value="Genomic_DNA"/>
</dbReference>